<proteinExistence type="predicted"/>
<dbReference type="AlphaFoldDB" id="C4FKP9"/>
<dbReference type="InterPro" id="IPR012902">
    <property type="entry name" value="N_methyl_site"/>
</dbReference>
<dbReference type="OrthoDB" id="9811264at2"/>
<accession>C4FKP9</accession>
<dbReference type="EMBL" id="ABZS01000109">
    <property type="protein sequence ID" value="EEP60350.1"/>
    <property type="molecule type" value="Genomic_DNA"/>
</dbReference>
<evidence type="ECO:0000313" key="2">
    <source>
        <dbReference type="EMBL" id="EEP60350.1"/>
    </source>
</evidence>
<dbReference type="RefSeq" id="WP_007547283.1">
    <property type="nucleotide sequence ID" value="NZ_ABZS01000109.1"/>
</dbReference>
<gene>
    <name evidence="2" type="ORF">SULYE_1149</name>
</gene>
<keyword evidence="3" id="KW-1185">Reference proteome</keyword>
<evidence type="ECO:0000313" key="3">
    <source>
        <dbReference type="Proteomes" id="UP000005540"/>
    </source>
</evidence>
<dbReference type="Proteomes" id="UP000005540">
    <property type="component" value="Unassembled WGS sequence"/>
</dbReference>
<dbReference type="Pfam" id="PF07963">
    <property type="entry name" value="N_methyl"/>
    <property type="match status" value="1"/>
</dbReference>
<keyword evidence="1" id="KW-0472">Membrane</keyword>
<evidence type="ECO:0000256" key="1">
    <source>
        <dbReference type="SAM" id="Phobius"/>
    </source>
</evidence>
<protein>
    <submittedName>
        <fullName evidence="2">Prepilin-type N-cleavage/methylation domain protein</fullName>
    </submittedName>
</protein>
<sequence>MQQLKNNKAFTIIEVLIALFIIMIVTIGFLRGVLFFIQYSLSNKMKDKASEYNLMVAKFYQTIDYNKINYFPKWQNETCDTTKSTCSFLTDLTTGSIVDSDGDGIPDFYDPYNGPNDTFKTNTLSTANWLSVKPNSDGTCDYSNLPQINNIASKPNCIISFNDNINIQKFRIYTGITTARIMNGPLESGLAIGIITWYFDPNSNKYKSVHTIVFKERAR</sequence>
<keyword evidence="1" id="KW-0812">Transmembrane</keyword>
<reference evidence="2 3" key="1">
    <citation type="submission" date="2009-04" db="EMBL/GenBank/DDBJ databases">
        <authorList>
            <person name="Reysenbach A.-L."/>
            <person name="Heidelberg J.F."/>
            <person name="Nelson W.C."/>
        </authorList>
    </citation>
    <scope>NUCLEOTIDE SEQUENCE [LARGE SCALE GENOMIC DNA]</scope>
    <source>
        <strain evidence="2 3">SS-5</strain>
    </source>
</reference>
<keyword evidence="1" id="KW-1133">Transmembrane helix</keyword>
<name>C4FKP9_9AQUI</name>
<organism evidence="2 3">
    <name type="scientific">Sulfurihydrogenibium yellowstonense SS-5</name>
    <dbReference type="NCBI Taxonomy" id="432331"/>
    <lineage>
        <taxon>Bacteria</taxon>
        <taxon>Pseudomonadati</taxon>
        <taxon>Aquificota</taxon>
        <taxon>Aquificia</taxon>
        <taxon>Aquificales</taxon>
        <taxon>Hydrogenothermaceae</taxon>
        <taxon>Sulfurihydrogenibium</taxon>
    </lineage>
</organism>
<feature type="transmembrane region" description="Helical" evidence="1">
    <location>
        <begin position="12"/>
        <end position="37"/>
    </location>
</feature>
<comment type="caution">
    <text evidence="2">The sequence shown here is derived from an EMBL/GenBank/DDBJ whole genome shotgun (WGS) entry which is preliminary data.</text>
</comment>